<evidence type="ECO:0000313" key="2">
    <source>
        <dbReference type="Proteomes" id="UP001230649"/>
    </source>
</evidence>
<dbReference type="Proteomes" id="UP001230649">
    <property type="component" value="Unassembled WGS sequence"/>
</dbReference>
<keyword evidence="2" id="KW-1185">Reference proteome</keyword>
<comment type="caution">
    <text evidence="1">The sequence shown here is derived from an EMBL/GenBank/DDBJ whole genome shotgun (WGS) entry which is preliminary data.</text>
</comment>
<reference evidence="1" key="1">
    <citation type="submission" date="2023-04" db="EMBL/GenBank/DDBJ databases">
        <title>Draft Genome sequencing of Naganishia species isolated from polar environments using Oxford Nanopore Technology.</title>
        <authorList>
            <person name="Leo P."/>
            <person name="Venkateswaran K."/>
        </authorList>
    </citation>
    <scope>NUCLEOTIDE SEQUENCE</scope>
    <source>
        <strain evidence="1">MNA-CCFEE 5262</strain>
    </source>
</reference>
<organism evidence="1 2">
    <name type="scientific">Naganishia adeliensis</name>
    <dbReference type="NCBI Taxonomy" id="92952"/>
    <lineage>
        <taxon>Eukaryota</taxon>
        <taxon>Fungi</taxon>
        <taxon>Dikarya</taxon>
        <taxon>Basidiomycota</taxon>
        <taxon>Agaricomycotina</taxon>
        <taxon>Tremellomycetes</taxon>
        <taxon>Filobasidiales</taxon>
        <taxon>Filobasidiaceae</taxon>
        <taxon>Naganishia</taxon>
    </lineage>
</organism>
<proteinExistence type="predicted"/>
<gene>
    <name evidence="1" type="ORF">QFC20_001987</name>
</gene>
<dbReference type="EMBL" id="JASBWS010000013">
    <property type="protein sequence ID" value="KAJ9113100.1"/>
    <property type="molecule type" value="Genomic_DNA"/>
</dbReference>
<protein>
    <submittedName>
        <fullName evidence="1">Uncharacterized protein</fullName>
    </submittedName>
</protein>
<name>A0ACC2WPK4_9TREE</name>
<sequence length="1213" mass="131047">MSLKSYLYTFLLGGILVPTAVLASVIYYLFAYYSVPYTPQEAARKVSSFLADDGTNTSQESTHAKADSRTPSAVDTDRTPEKPTYPAPKRHVRPLSGWMIVRRDFHGKQPTEKAGGGAASTASSVDPTAPPVANAGASMSTAAARYSNLIKDSYLSFARGANHPGSATSGNDSSTSSASGNPHSSSGMQEKVFAALKGKVLFLYSDDTKSDCLGALDVEAFSVGISRGDDDDEEGEVDDQGNPQTYVMREGELFSKRNAIVLRSVPRLEDADYDTPSHGRKRSRSDGLKRSTSAKSVRSTVTAMPSLTPSMGTDLKKPVITRKSTQSCATDLKHMSDTEKTKLDSSDRLPPIMTALTKDMDDGTSGVPIPGQDEIADAANARDKTQLEVEEDEKERHRKEKEKREKRRTRIEGRPWYLFLRNNVKMEEWYLSLLSISTPSVPSPGALDDLDERTRKALQKLTARPGVDEIFAKDNMKKLIGKLNTDPEQGNLRWLNGLVGRLFLGICNTVALEAFIIQRVMKKINKAKFPSWIEYIRIDEVDVGDVPPTFSNPMLKELTEDGAYAADVHLNYEGEFRLKVSAAGSFSIRGTNLGRATAQLNVRILSIKGNLRIKINKPPSNRIWWCFSEPPQIVMHVEPILASRRMQLNALTRVIEKQIRDGIAEACVMPYCDDIPFFDTSNLRPRGGIFDQFGKKRGEGGVPISTDIGAEGLEPKAMSRDDGKKPIDTPSRRRSTSLSAVPPSMAAEALNSPAHSSQDSERDKGVPDWILKADRSSTDVASTSSLAKSLSGGTKKWFAGRASSGDTYGSGADTPSTTTEAVAAGHIGQLQDSSLKPSFSALDTQRNLAQLDTASSGTAEPIRRIQSSEQRPPTESVAKEDSSPAQFAHHQTITTSSAKEPETSAHPTSEEMTSGEATPGSLMDTIRSRAKDKQALQTSVNQAKDAMRKWGTNWAAKRNLPIPVLPRPAEIPAGSGASTPADIRQPASTTSSATRRTPDVRGMEIPRGGLSLQERLANATQLATSPDRKTRPSTESEISSAGGHQSQSLDDDDIPLSQQTGSAVDKHYLRTHAHNVQGTVTPKMPKRPQPASETAAPSSRLTPSEQAPPRLPPRASHLTTDDLTQTRPSEVIPNTSSGTTTDPETMIEVDASPVAPPQLPSRPIAQDHAPRPSEVVTDVTTSATDSAVPSAALPKAENVLKGVIAGDDAVKDI</sequence>
<evidence type="ECO:0000313" key="1">
    <source>
        <dbReference type="EMBL" id="KAJ9113100.1"/>
    </source>
</evidence>
<accession>A0ACC2WPK4</accession>